<dbReference type="EMBL" id="JYIX01000036">
    <property type="protein sequence ID" value="KJL32725.1"/>
    <property type="molecule type" value="Genomic_DNA"/>
</dbReference>
<keyword evidence="2" id="KW-1185">Reference proteome</keyword>
<dbReference type="Proteomes" id="UP000033740">
    <property type="component" value="Unassembled WGS sequence"/>
</dbReference>
<dbReference type="Pfam" id="PF11855">
    <property type="entry name" value="DUF3375"/>
    <property type="match status" value="1"/>
</dbReference>
<evidence type="ECO:0000313" key="2">
    <source>
        <dbReference type="Proteomes" id="UP000033740"/>
    </source>
</evidence>
<dbReference type="InterPro" id="IPR021804">
    <property type="entry name" value="DUF3375"/>
</dbReference>
<dbReference type="RefSeq" id="WP_045272575.1">
    <property type="nucleotide sequence ID" value="NZ_JYIX01000036.1"/>
</dbReference>
<proteinExistence type="predicted"/>
<sequence length="489" mass="53817">MTGSRAEGAYLRALAAFKTPTLDLLHGRFAPFVVAVLSQMFSADRPTVAVADAHVEVGEMLDQLRAAGYGRDDRRLPATTGREVCRYWIKVGWLGQQIEGESEVYRLTAHAVRALEIADLTGGGARVSNSRVRTLLEAVERLAGNADDDPARRLRRLRAERAALDAQITALESGAADPVPEDELLEEAENVLHLSRGLPADFTRVAESIKAMQRDVIRDLRRDERPTGEVLREYLLRGQQVMQSTREGQAFAGALRLIGDPERIDELTEQLHGLLARPFAQLLDGTQRTELDMIGRRMELGVQEVLTAQRRASHVIAGQVRTHDPARDRQVDELLRDVIAGMQAWTQTRTPETPVEPLRRLPVASIGHLRQSLGDIRPPGSPAALVTQGQDAEFVDADTRAWGGPHYAELEAHVSGLADEFDLGEAFQAITAESTRRPVDLLGLLEIAHRNGLAEADGVSIVETVRPDGTARRFAFGSVTAHARKEEER</sequence>
<gene>
    <name evidence="1" type="ORF">RS86_02507</name>
</gene>
<evidence type="ECO:0000313" key="1">
    <source>
        <dbReference type="EMBL" id="KJL32725.1"/>
    </source>
</evidence>
<accession>A0A0F0LKC9</accession>
<dbReference type="AlphaFoldDB" id="A0A0F0LKC9"/>
<comment type="caution">
    <text evidence="1">The sequence shown here is derived from an EMBL/GenBank/DDBJ whole genome shotgun (WGS) entry which is preliminary data.</text>
</comment>
<dbReference type="STRING" id="582680.RS86_02507"/>
<protein>
    <recommendedName>
        <fullName evidence="3">DUF3375 domain-containing protein</fullName>
    </recommendedName>
</protein>
<dbReference type="PATRIC" id="fig|582680.6.peg.2570"/>
<name>A0A0F0LKC9_9MICO</name>
<evidence type="ECO:0008006" key="3">
    <source>
        <dbReference type="Google" id="ProtNLM"/>
    </source>
</evidence>
<organism evidence="1 2">
    <name type="scientific">Microbacterium azadirachtae</name>
    <dbReference type="NCBI Taxonomy" id="582680"/>
    <lineage>
        <taxon>Bacteria</taxon>
        <taxon>Bacillati</taxon>
        <taxon>Actinomycetota</taxon>
        <taxon>Actinomycetes</taxon>
        <taxon>Micrococcales</taxon>
        <taxon>Microbacteriaceae</taxon>
        <taxon>Microbacterium</taxon>
    </lineage>
</organism>
<reference evidence="1 2" key="1">
    <citation type="submission" date="2015-02" db="EMBL/GenBank/DDBJ databases">
        <title>Draft genome sequences of ten Microbacterium spp. with emphasis on heavy metal contaminated environments.</title>
        <authorList>
            <person name="Corretto E."/>
        </authorList>
    </citation>
    <scope>NUCLEOTIDE SEQUENCE [LARGE SCALE GENOMIC DNA]</scope>
    <source>
        <strain evidence="1 2">ARN176</strain>
    </source>
</reference>